<sequence length="122" mass="12319">MKASFSTETHTPDSLIAGNAHLLVARKVTIDAGVLPRGAVLGKITSGGKYILSLQAADDGSQTPDAILAEPVDASGGDVVALAYFRGDFNTNALTIGTGHTAASITEGLRAKGITLITAQAA</sequence>
<protein>
    <submittedName>
        <fullName evidence="1">Head decoration protein</fullName>
    </submittedName>
</protein>
<keyword evidence="2" id="KW-1185">Reference proteome</keyword>
<dbReference type="OrthoDB" id="7032972at2"/>
<evidence type="ECO:0000313" key="2">
    <source>
        <dbReference type="Proteomes" id="UP000242205"/>
    </source>
</evidence>
<dbReference type="Gene3D" id="2.40.300.10">
    <property type="entry name" value="Head decoration protein D"/>
    <property type="match status" value="1"/>
</dbReference>
<dbReference type="EMBL" id="CP025682">
    <property type="protein sequence ID" value="AUN95409.1"/>
    <property type="molecule type" value="Genomic_DNA"/>
</dbReference>
<proteinExistence type="predicted"/>
<reference evidence="1 2" key="1">
    <citation type="submission" date="2018-01" db="EMBL/GenBank/DDBJ databases">
        <authorList>
            <person name="Fu G.-Y."/>
        </authorList>
    </citation>
    <scope>NUCLEOTIDE SEQUENCE [LARGE SCALE GENOMIC DNA]</scope>
    <source>
        <strain evidence="1 2">SY39</strain>
    </source>
</reference>
<dbReference type="InterPro" id="IPR004195">
    <property type="entry name" value="Head_decoration_D"/>
</dbReference>
<dbReference type="Proteomes" id="UP000242205">
    <property type="component" value="Chromosome"/>
</dbReference>
<dbReference type="AlphaFoldDB" id="A0A2I6S810"/>
<organism evidence="1 2">
    <name type="scientific">Pseudazoarcus pumilus</name>
    <dbReference type="NCBI Taxonomy" id="2067960"/>
    <lineage>
        <taxon>Bacteria</taxon>
        <taxon>Pseudomonadati</taxon>
        <taxon>Pseudomonadota</taxon>
        <taxon>Betaproteobacteria</taxon>
        <taxon>Rhodocyclales</taxon>
        <taxon>Zoogloeaceae</taxon>
        <taxon>Pseudazoarcus</taxon>
    </lineage>
</organism>
<evidence type="ECO:0000313" key="1">
    <source>
        <dbReference type="EMBL" id="AUN95409.1"/>
    </source>
</evidence>
<dbReference type="KEGG" id="atw:C0099_11010"/>
<dbReference type="RefSeq" id="WP_102247458.1">
    <property type="nucleotide sequence ID" value="NZ_CP025682.1"/>
</dbReference>
<dbReference type="Pfam" id="PF02924">
    <property type="entry name" value="HDPD"/>
    <property type="match status" value="1"/>
</dbReference>
<name>A0A2I6S810_9RHOO</name>
<gene>
    <name evidence="1" type="ORF">C0099_11010</name>
</gene>
<accession>A0A2I6S810</accession>